<dbReference type="InterPro" id="IPR025886">
    <property type="entry name" value="PP2-like"/>
</dbReference>
<evidence type="ECO:0000256" key="1">
    <source>
        <dbReference type="ARBA" id="ARBA00004162"/>
    </source>
</evidence>
<evidence type="ECO:0000256" key="6">
    <source>
        <dbReference type="ARBA" id="ARBA00022614"/>
    </source>
</evidence>
<evidence type="ECO:0000256" key="19">
    <source>
        <dbReference type="ARBA" id="ARBA00048679"/>
    </source>
</evidence>
<evidence type="ECO:0000256" key="18">
    <source>
        <dbReference type="ARBA" id="ARBA00047899"/>
    </source>
</evidence>
<organism evidence="22 23">
    <name type="scientific">Artemisia annua</name>
    <name type="common">Sweet wormwood</name>
    <dbReference type="NCBI Taxonomy" id="35608"/>
    <lineage>
        <taxon>Eukaryota</taxon>
        <taxon>Viridiplantae</taxon>
        <taxon>Streptophyta</taxon>
        <taxon>Embryophyta</taxon>
        <taxon>Tracheophyta</taxon>
        <taxon>Spermatophyta</taxon>
        <taxon>Magnoliopsida</taxon>
        <taxon>eudicotyledons</taxon>
        <taxon>Gunneridae</taxon>
        <taxon>Pentapetalae</taxon>
        <taxon>asterids</taxon>
        <taxon>campanulids</taxon>
        <taxon>Asterales</taxon>
        <taxon>Asteraceae</taxon>
        <taxon>Asteroideae</taxon>
        <taxon>Anthemideae</taxon>
        <taxon>Artemisiinae</taxon>
        <taxon>Artemisia</taxon>
    </lineage>
</organism>
<sequence>MMSSVNHDDFAHLKMPLVNVLSATSNFDDKNVIQKADLGNAYIGQLLWSGELIKIKAQRLNKEWYDEKEEDFWMEISMLSSLKHKNLASIVGFCDENDEKIIITRRETRGSLSNYLSDPMLLTWVRRLEICVALANALSYIHYDEPRDFSVIHRDICSATVLLNDNWEPKLSDFRLSMKIKASQRHHSFHVDHKVWNRVGYTDPTYLDTRSANHKSDMYSFGIVLFELLCGRKSVSDDQDNKYLAPVAITRYRYEKLNQIIDPGLLKQMDPQSFDIFAKTAYDCLNDELSQRPNIDEIVPRLEKALELARQNRATHSPPNHLAHLRIPLEDIESATNYFEQENSTGRGEFGQRYIGQLSWSGELIDITAERLTDKEWDDEKEQQFWTEISMLSSLKHKNVVSIVGFCNEVGAETIIYEHGSRGRLRFYLSDPVLLTWVKRLEISVGVVHALSYIHYDEARDFSVIHRNIRSETIQLKNDWEPKLSCFQHAMKIKASERNHSFHTDSAWSTKGYTCPTYAQTSNVNHKSDIYSFGMVLFELLCGRKSVSDGQDNKYLAPMAIFHFIEKTLDGIIDPDLWKQMDPQSFDIFAKTAYDCLNEEQLQRPNIDEIVARLEKALELQMAGENWPEHSIVAAEVEGTSSSQEKGSVTSIFRGVESQTSKKTMSSLKDLSHLRLSYEDIKSATNGFDHENFIKKFGFGWIYKGRLLHSEKFIDTILKFFSYEFVDDMRKAFWTEISMLSSLKHKNLVSFIGFYEGNNKFIIYKKEAKGSLDKYLKDQSLKWMQRLKICVGVANALSYIHYDVERDFSVIHCNIKSSKILLDDKWEPKLSGFELSLKNTVARRQRLLLTRDIVQNVYLDPKYKRTGGVTHKSDVYSFGVVLFEVLCGRSAVLPDEELGEGLLSQLAKSHLDDMIDPHLREQMDHEAYKIFSETAFYCIQEERAKRPHIDQVVTRLEKALQLQWKHENPVDSTSSNRLKENNFEHLKIGLDVIKEATENFNDAHCIGSGGFGKVYKADLEHFDSSNSSSIEGVNKCDLPRKRSTVAIKRIHNQEGEEGFISEIETLTTCKHDNIISLLGFCYEGNGAMILVYEHASKGSLESYLGSSDRMTNLNWVQRLNICLDIARGLKYIHNNTDHGKQKMIHRDIKSDNILLGDNWKAKIADFGLSKFHPADQVASTIYTNRIAGTYMYLDPEYEKDGRLNKKSDIYSFGVVLLEILTGSLAYDSVYTKVNDKGIAPIARDHFEKGTIMEIVDHKIKEETDEHVFSLSKGPNKESLDIFLDIAFRCVVRNSSATSNNRSCHPRTQKSVKLSGYLTISLYTTNRSHNVLSDLLFKLFHRENHKDDLKLSLKDIKLATQNFSQDNVIGQGDFGKVYKGVATHSHGHNILAAKRLDRKSAEGEAEFMTELEILMEYKHENVIGLVGYCDEEDEKIIVYEYASRGSLDKYLDNDSLTWVMRLKICINIAIGLEFLHGKGSSPEMVIHRDIKSSNILLLDDWKAKITDFGLSLVCPTNQDAGYVIDNVIGTIGYRDPLHSKTGFLTKESDIFSLGAVLFDILCGKLSSIELDDEYLYLPFLAKQHYHVRKLDKLVFEGIKEQIVPQSYTTFTRIALQCLHHTRERRPTAGEVIKQLKKALEFQEDYEIWESQLPKDYKEIIQMSKCPEDYSTIKKEDLYNIFSKGILLQQDKVLLSFDGIGERNAVVSATMFSYKNNCPHKWKSLPETRFESVVEMSDVSNLNIEIKADTRLLSPNAVYGVYLLFKLCDSRKVSTKPMYVNLKYRVGSENLHAYFAKQRDEEWMMIELYRFLNQNEDVMFTFLIESFSSCYCGDGAIYLEGIEFLAIDKLSEECHGLHNPVKVRDLLHQVNEEAEFFYFITPSPLNINDITRVPKQREDGWMEIQVWKFNSTHNFEDDSLSIYMKFTSHEGTMSGLIICGLEFRPTFITSSTLN</sequence>
<keyword evidence="3" id="KW-1003">Cell membrane</keyword>
<dbReference type="EC" id="2.7.11.1" evidence="2"/>
<evidence type="ECO:0000256" key="13">
    <source>
        <dbReference type="ARBA" id="ARBA00022840"/>
    </source>
</evidence>
<dbReference type="GO" id="GO:0009506">
    <property type="term" value="C:plasmodesma"/>
    <property type="evidence" value="ECO:0007669"/>
    <property type="project" value="TreeGrafter"/>
</dbReference>
<evidence type="ECO:0000256" key="20">
    <source>
        <dbReference type="PROSITE-ProRule" id="PRU10141"/>
    </source>
</evidence>
<evidence type="ECO:0000256" key="12">
    <source>
        <dbReference type="ARBA" id="ARBA00022777"/>
    </source>
</evidence>
<evidence type="ECO:0000256" key="9">
    <source>
        <dbReference type="ARBA" id="ARBA00022729"/>
    </source>
</evidence>
<dbReference type="STRING" id="35608.A0A2U1P5B6"/>
<evidence type="ECO:0000256" key="2">
    <source>
        <dbReference type="ARBA" id="ARBA00012513"/>
    </source>
</evidence>
<dbReference type="InterPro" id="IPR001245">
    <property type="entry name" value="Ser-Thr/Tyr_kinase_cat_dom"/>
</dbReference>
<keyword evidence="23" id="KW-1185">Reference proteome</keyword>
<feature type="binding site" evidence="20">
    <location>
        <position position="1393"/>
    </location>
    <ligand>
        <name>ATP</name>
        <dbReference type="ChEBI" id="CHEBI:30616"/>
    </ligand>
</feature>
<feature type="domain" description="Protein kinase" evidence="21">
    <location>
        <begin position="1000"/>
        <end position="1307"/>
    </location>
</feature>
<dbReference type="PROSITE" id="PS50011">
    <property type="entry name" value="PROTEIN_KINASE_DOM"/>
    <property type="match status" value="5"/>
</dbReference>
<dbReference type="PROSITE" id="PS00108">
    <property type="entry name" value="PROTEIN_KINASE_ST"/>
    <property type="match status" value="2"/>
</dbReference>
<evidence type="ECO:0000259" key="21">
    <source>
        <dbReference type="PROSITE" id="PS50011"/>
    </source>
</evidence>
<proteinExistence type="predicted"/>
<dbReference type="GO" id="GO:0004714">
    <property type="term" value="F:transmembrane receptor protein tyrosine kinase activity"/>
    <property type="evidence" value="ECO:0007669"/>
    <property type="project" value="InterPro"/>
</dbReference>
<feature type="domain" description="Protein kinase" evidence="21">
    <location>
        <begin position="1362"/>
        <end position="1638"/>
    </location>
</feature>
<reference evidence="22 23" key="1">
    <citation type="journal article" date="2018" name="Mol. Plant">
        <title>The genome of Artemisia annua provides insight into the evolution of Asteraceae family and artemisinin biosynthesis.</title>
        <authorList>
            <person name="Shen Q."/>
            <person name="Zhang L."/>
            <person name="Liao Z."/>
            <person name="Wang S."/>
            <person name="Yan T."/>
            <person name="Shi P."/>
            <person name="Liu M."/>
            <person name="Fu X."/>
            <person name="Pan Q."/>
            <person name="Wang Y."/>
            <person name="Lv Z."/>
            <person name="Lu X."/>
            <person name="Zhang F."/>
            <person name="Jiang W."/>
            <person name="Ma Y."/>
            <person name="Chen M."/>
            <person name="Hao X."/>
            <person name="Li L."/>
            <person name="Tang Y."/>
            <person name="Lv G."/>
            <person name="Zhou Y."/>
            <person name="Sun X."/>
            <person name="Brodelius P.E."/>
            <person name="Rose J.K.C."/>
            <person name="Tang K."/>
        </authorList>
    </citation>
    <scope>NUCLEOTIDE SEQUENCE [LARGE SCALE GENOMIC DNA]</scope>
    <source>
        <strain evidence="23">cv. Huhao1</strain>
        <tissue evidence="22">Leaf</tissue>
    </source>
</reference>
<name>A0A2U1P5B6_ARTAN</name>
<keyword evidence="8" id="KW-0812">Transmembrane</keyword>
<evidence type="ECO:0000256" key="17">
    <source>
        <dbReference type="ARBA" id="ARBA00023180"/>
    </source>
</evidence>
<keyword evidence="10" id="KW-0677">Repeat</keyword>
<dbReference type="Pfam" id="PF14299">
    <property type="entry name" value="PP2"/>
    <property type="match status" value="2"/>
</dbReference>
<dbReference type="GO" id="GO:0005886">
    <property type="term" value="C:plasma membrane"/>
    <property type="evidence" value="ECO:0007669"/>
    <property type="project" value="UniProtKB-SubCell"/>
</dbReference>
<evidence type="ECO:0000256" key="14">
    <source>
        <dbReference type="ARBA" id="ARBA00022989"/>
    </source>
</evidence>
<feature type="domain" description="Protein kinase" evidence="21">
    <location>
        <begin position="27"/>
        <end position="306"/>
    </location>
</feature>
<dbReference type="EMBL" id="PKPP01001651">
    <property type="protein sequence ID" value="PWA80938.1"/>
    <property type="molecule type" value="Genomic_DNA"/>
</dbReference>
<dbReference type="GO" id="GO:0004674">
    <property type="term" value="F:protein serine/threonine kinase activity"/>
    <property type="evidence" value="ECO:0007669"/>
    <property type="project" value="UniProtKB-KW"/>
</dbReference>
<keyword evidence="12 22" id="KW-0418">Kinase</keyword>
<comment type="subcellular location">
    <subcellularLocation>
        <location evidence="1">Cell membrane</location>
        <topology evidence="1">Single-pass membrane protein</topology>
    </subcellularLocation>
</comment>
<evidence type="ECO:0000256" key="3">
    <source>
        <dbReference type="ARBA" id="ARBA00022475"/>
    </source>
</evidence>
<keyword evidence="7" id="KW-0808">Transferase</keyword>
<dbReference type="SUPFAM" id="SSF56112">
    <property type="entry name" value="Protein kinase-like (PK-like)"/>
    <property type="match status" value="5"/>
</dbReference>
<comment type="catalytic activity">
    <reaction evidence="19">
        <text>L-seryl-[protein] + ATP = O-phospho-L-seryl-[protein] + ADP + H(+)</text>
        <dbReference type="Rhea" id="RHEA:17989"/>
        <dbReference type="Rhea" id="RHEA-COMP:9863"/>
        <dbReference type="Rhea" id="RHEA-COMP:11604"/>
        <dbReference type="ChEBI" id="CHEBI:15378"/>
        <dbReference type="ChEBI" id="CHEBI:29999"/>
        <dbReference type="ChEBI" id="CHEBI:30616"/>
        <dbReference type="ChEBI" id="CHEBI:83421"/>
        <dbReference type="ChEBI" id="CHEBI:456216"/>
        <dbReference type="EC" id="2.7.11.1"/>
    </reaction>
</comment>
<dbReference type="Proteomes" id="UP000245207">
    <property type="component" value="Unassembled WGS sequence"/>
</dbReference>
<keyword evidence="5" id="KW-0597">Phosphoprotein</keyword>
<dbReference type="InterPro" id="IPR017441">
    <property type="entry name" value="Protein_kinase_ATP_BS"/>
</dbReference>
<keyword evidence="14" id="KW-1133">Transmembrane helix</keyword>
<dbReference type="OrthoDB" id="633211at2759"/>
<dbReference type="InterPro" id="IPR011009">
    <property type="entry name" value="Kinase-like_dom_sf"/>
</dbReference>
<dbReference type="SMART" id="SM00220">
    <property type="entry name" value="S_TKc"/>
    <property type="match status" value="2"/>
</dbReference>
<dbReference type="PANTHER" id="PTHR27003:SF471">
    <property type="entry name" value="VASCULAR ENDOTHELIAL GROWTH FACTOR RECEPTOR 2 (VEGFR2)-RELATED"/>
    <property type="match status" value="1"/>
</dbReference>
<dbReference type="PROSITE" id="PS00107">
    <property type="entry name" value="PROTEIN_KINASE_ATP"/>
    <property type="match status" value="1"/>
</dbReference>
<dbReference type="Gene3D" id="1.10.510.10">
    <property type="entry name" value="Transferase(Phosphotransferase) domain 1"/>
    <property type="match status" value="5"/>
</dbReference>
<dbReference type="FunFam" id="1.10.510.10:FF:000358">
    <property type="entry name" value="Putative leucine-rich repeat receptor-like serine/threonine-protein kinase"/>
    <property type="match status" value="1"/>
</dbReference>
<keyword evidence="17" id="KW-0325">Glycoprotein</keyword>
<evidence type="ECO:0000256" key="10">
    <source>
        <dbReference type="ARBA" id="ARBA00022737"/>
    </source>
</evidence>
<dbReference type="InterPro" id="IPR045272">
    <property type="entry name" value="ANXUR1/2-like"/>
</dbReference>
<dbReference type="InterPro" id="IPR000719">
    <property type="entry name" value="Prot_kinase_dom"/>
</dbReference>
<keyword evidence="9" id="KW-0732">Signal</keyword>
<evidence type="ECO:0000256" key="16">
    <source>
        <dbReference type="ARBA" id="ARBA00023170"/>
    </source>
</evidence>
<keyword evidence="13 20" id="KW-0067">ATP-binding</keyword>
<accession>A0A2U1P5B6</accession>
<gene>
    <name evidence="22" type="ORF">CTI12_AA190560</name>
</gene>
<keyword evidence="4" id="KW-0723">Serine/threonine-protein kinase</keyword>
<dbReference type="FunFam" id="3.30.200.20:FF:000039">
    <property type="entry name" value="receptor-like protein kinase FERONIA"/>
    <property type="match status" value="1"/>
</dbReference>
<evidence type="ECO:0000256" key="8">
    <source>
        <dbReference type="ARBA" id="ARBA00022692"/>
    </source>
</evidence>
<dbReference type="GO" id="GO:0005524">
    <property type="term" value="F:ATP binding"/>
    <property type="evidence" value="ECO:0007669"/>
    <property type="project" value="UniProtKB-UniRule"/>
</dbReference>
<evidence type="ECO:0000256" key="5">
    <source>
        <dbReference type="ARBA" id="ARBA00022553"/>
    </source>
</evidence>
<keyword evidence="6" id="KW-0433">Leucine-rich repeat</keyword>
<dbReference type="PANTHER" id="PTHR27003">
    <property type="entry name" value="OS07G0166700 PROTEIN"/>
    <property type="match status" value="1"/>
</dbReference>
<dbReference type="Pfam" id="PF07714">
    <property type="entry name" value="PK_Tyr_Ser-Thr"/>
    <property type="match status" value="3"/>
</dbReference>
<dbReference type="Pfam" id="PF00069">
    <property type="entry name" value="Pkinase"/>
    <property type="match status" value="2"/>
</dbReference>
<protein>
    <recommendedName>
        <fullName evidence="2">non-specific serine/threonine protein kinase</fullName>
        <ecNumber evidence="2">2.7.11.1</ecNumber>
    </recommendedName>
</protein>
<feature type="domain" description="Protein kinase" evidence="21">
    <location>
        <begin position="688"/>
        <end position="960"/>
    </location>
</feature>
<dbReference type="InterPro" id="IPR008271">
    <property type="entry name" value="Ser/Thr_kinase_AS"/>
</dbReference>
<dbReference type="Gene3D" id="3.30.200.20">
    <property type="entry name" value="Phosphorylase Kinase, domain 1"/>
    <property type="match status" value="5"/>
</dbReference>
<evidence type="ECO:0000256" key="7">
    <source>
        <dbReference type="ARBA" id="ARBA00022679"/>
    </source>
</evidence>
<feature type="domain" description="Protein kinase" evidence="21">
    <location>
        <begin position="339"/>
        <end position="618"/>
    </location>
</feature>
<evidence type="ECO:0000256" key="4">
    <source>
        <dbReference type="ARBA" id="ARBA00022527"/>
    </source>
</evidence>
<evidence type="ECO:0000256" key="11">
    <source>
        <dbReference type="ARBA" id="ARBA00022741"/>
    </source>
</evidence>
<comment type="catalytic activity">
    <reaction evidence="18">
        <text>L-threonyl-[protein] + ATP = O-phospho-L-threonyl-[protein] + ADP + H(+)</text>
        <dbReference type="Rhea" id="RHEA:46608"/>
        <dbReference type="Rhea" id="RHEA-COMP:11060"/>
        <dbReference type="Rhea" id="RHEA-COMP:11605"/>
        <dbReference type="ChEBI" id="CHEBI:15378"/>
        <dbReference type="ChEBI" id="CHEBI:30013"/>
        <dbReference type="ChEBI" id="CHEBI:30616"/>
        <dbReference type="ChEBI" id="CHEBI:61977"/>
        <dbReference type="ChEBI" id="CHEBI:456216"/>
        <dbReference type="EC" id="2.7.11.1"/>
    </reaction>
</comment>
<keyword evidence="16" id="KW-0675">Receptor</keyword>
<comment type="caution">
    <text evidence="22">The sequence shown here is derived from an EMBL/GenBank/DDBJ whole genome shotgun (WGS) entry which is preliminary data.</text>
</comment>
<evidence type="ECO:0000256" key="15">
    <source>
        <dbReference type="ARBA" id="ARBA00023136"/>
    </source>
</evidence>
<evidence type="ECO:0000313" key="22">
    <source>
        <dbReference type="EMBL" id="PWA80938.1"/>
    </source>
</evidence>
<evidence type="ECO:0000313" key="23">
    <source>
        <dbReference type="Proteomes" id="UP000245207"/>
    </source>
</evidence>
<keyword evidence="15" id="KW-0472">Membrane</keyword>
<keyword evidence="11 20" id="KW-0547">Nucleotide-binding</keyword>